<dbReference type="Pfam" id="PF01906">
    <property type="entry name" value="YbjQ_1"/>
    <property type="match status" value="1"/>
</dbReference>
<proteinExistence type="inferred from homology"/>
<protein>
    <submittedName>
        <fullName evidence="2">Uncharacterized protein</fullName>
    </submittedName>
</protein>
<dbReference type="InterPro" id="IPR002765">
    <property type="entry name" value="UPF0145_YbjQ-like"/>
</dbReference>
<dbReference type="InterPro" id="IPR035439">
    <property type="entry name" value="UPF0145_dom_sf"/>
</dbReference>
<accession>A0A6F8ZI26</accession>
<sequence>MPVPLATSRVEAEAAGLDADGVVGVRLTVKSVEWGEHLAEFLALGTAAQRLPEATRWAHGTGPFTSDLSGQDFWALFQAGYGPVALVMGACVYPVAHQGVRTALANLGRNAELLNFTQALYDAREIAMERMQAEAVDAKAAGVVGPRIEEGSWGWAPHIIEFLAIGTAVAPTGAGSRLPDTIPVLLDLHDR</sequence>
<organism evidence="2 3">
    <name type="scientific">Candidatus Hydrogenisulfobacillus filiaventi</name>
    <dbReference type="NCBI Taxonomy" id="2707344"/>
    <lineage>
        <taxon>Bacteria</taxon>
        <taxon>Bacillati</taxon>
        <taxon>Bacillota</taxon>
        <taxon>Clostridia</taxon>
        <taxon>Eubacteriales</taxon>
        <taxon>Clostridiales Family XVII. Incertae Sedis</taxon>
        <taxon>Candidatus Hydrogenisulfobacillus</taxon>
    </lineage>
</organism>
<dbReference type="PANTHER" id="PTHR34068:SF2">
    <property type="entry name" value="UPF0145 PROTEIN SCO3412"/>
    <property type="match status" value="1"/>
</dbReference>
<evidence type="ECO:0000313" key="2">
    <source>
        <dbReference type="EMBL" id="CAB1129373.1"/>
    </source>
</evidence>
<evidence type="ECO:0000256" key="1">
    <source>
        <dbReference type="ARBA" id="ARBA00010751"/>
    </source>
</evidence>
<keyword evidence="3" id="KW-1185">Reference proteome</keyword>
<dbReference type="KEGG" id="hfv:R50_1876"/>
<dbReference type="Proteomes" id="UP000503399">
    <property type="component" value="Chromosome"/>
</dbReference>
<dbReference type="EMBL" id="LR778114">
    <property type="protein sequence ID" value="CAB1129373.1"/>
    <property type="molecule type" value="Genomic_DNA"/>
</dbReference>
<dbReference type="Gene3D" id="3.30.110.70">
    <property type="entry name" value="Hypothetical protein apc22750. Chain B"/>
    <property type="match status" value="2"/>
</dbReference>
<dbReference type="AlphaFoldDB" id="A0A6F8ZI26"/>
<reference evidence="2 3" key="1">
    <citation type="submission" date="2020-02" db="EMBL/GenBank/DDBJ databases">
        <authorList>
            <person name="Hogendoorn C."/>
        </authorList>
    </citation>
    <scope>NUCLEOTIDE SEQUENCE [LARGE SCALE GENOMIC DNA]</scope>
    <source>
        <strain evidence="2">R501</strain>
    </source>
</reference>
<gene>
    <name evidence="2" type="ORF">R50_1876</name>
</gene>
<dbReference type="PANTHER" id="PTHR34068">
    <property type="entry name" value="UPF0145 PROTEIN YBJQ"/>
    <property type="match status" value="1"/>
</dbReference>
<name>A0A6F8ZI26_9FIRM</name>
<evidence type="ECO:0000313" key="3">
    <source>
        <dbReference type="Proteomes" id="UP000503399"/>
    </source>
</evidence>
<dbReference type="SUPFAM" id="SSF117782">
    <property type="entry name" value="YbjQ-like"/>
    <property type="match status" value="2"/>
</dbReference>
<comment type="similarity">
    <text evidence="1">Belongs to the UPF0145 family.</text>
</comment>